<dbReference type="InterPro" id="IPR001584">
    <property type="entry name" value="Integrase_cat-core"/>
</dbReference>
<sequence>MRQRRWLELVKGYDCGINYHPGKANVVVDALSRKTQTQLATFLTQEEDLLREFAKMRLEVIRAPETMEGKTATLVVEPDLRARIVEAQRCDEAMEKIRLRVRAGEQECYREEADNALTCRGRLYVPNNEALRNEIMNEAHETPYTAHPRSTKMYQDMKWQFWWDRRKRSIASYVERLTITSDRDSKFTSRFWMSLQRELGTRLNFSTAIHPQIDGQSKRTIQTLEDMLRAVVLDRGGSCESMLPLIEFAYNNSYQATINMVPYEALYGRKCRSPLLWDEVGERKILGPDSVEEMIEIVRQICERIKEAQDRQNSYADTRRTDLQFQIGDKVFLKVSPSKGITRFGEEMILNPNLTYEEKPEAILNRKVKELMNKSIASVKVLWKHHGYEGATWKLEDKMKEKYPELFE</sequence>
<dbReference type="Pfam" id="PF17921">
    <property type="entry name" value="Integrase_H2C2"/>
    <property type="match status" value="1"/>
</dbReference>
<proteinExistence type="predicted"/>
<dbReference type="InterPro" id="IPR036397">
    <property type="entry name" value="RNaseH_sf"/>
</dbReference>
<dbReference type="PROSITE" id="PS50994">
    <property type="entry name" value="INTEGRASE"/>
    <property type="match status" value="1"/>
</dbReference>
<evidence type="ECO:0000313" key="3">
    <source>
        <dbReference type="Proteomes" id="UP001567538"/>
    </source>
</evidence>
<organism evidence="2 3">
    <name type="scientific">Salvia divinorum</name>
    <name type="common">Maria pastora</name>
    <name type="synonym">Diviner's sage</name>
    <dbReference type="NCBI Taxonomy" id="28513"/>
    <lineage>
        <taxon>Eukaryota</taxon>
        <taxon>Viridiplantae</taxon>
        <taxon>Streptophyta</taxon>
        <taxon>Embryophyta</taxon>
        <taxon>Tracheophyta</taxon>
        <taxon>Spermatophyta</taxon>
        <taxon>Magnoliopsida</taxon>
        <taxon>eudicotyledons</taxon>
        <taxon>Gunneridae</taxon>
        <taxon>Pentapetalae</taxon>
        <taxon>asterids</taxon>
        <taxon>lamiids</taxon>
        <taxon>Lamiales</taxon>
        <taxon>Lamiaceae</taxon>
        <taxon>Nepetoideae</taxon>
        <taxon>Mentheae</taxon>
        <taxon>Salviinae</taxon>
        <taxon>Salvia</taxon>
        <taxon>Salvia subgen. Calosphace</taxon>
    </lineage>
</organism>
<dbReference type="PANTHER" id="PTHR37984:SF5">
    <property type="entry name" value="PROTEIN NYNRIN-LIKE"/>
    <property type="match status" value="1"/>
</dbReference>
<reference evidence="2 3" key="1">
    <citation type="submission" date="2024-06" db="EMBL/GenBank/DDBJ databases">
        <title>A chromosome level genome sequence of Diviner's sage (Salvia divinorum).</title>
        <authorList>
            <person name="Ford S.A."/>
            <person name="Ro D.-K."/>
            <person name="Ness R.W."/>
            <person name="Phillips M.A."/>
        </authorList>
    </citation>
    <scope>NUCLEOTIDE SEQUENCE [LARGE SCALE GENOMIC DNA]</scope>
    <source>
        <strain evidence="2">SAF-2024a</strain>
        <tissue evidence="2">Leaf</tissue>
    </source>
</reference>
<keyword evidence="3" id="KW-1185">Reference proteome</keyword>
<dbReference type="Proteomes" id="UP001567538">
    <property type="component" value="Unassembled WGS sequence"/>
</dbReference>
<gene>
    <name evidence="2" type="ORF">AAHA92_22478</name>
</gene>
<dbReference type="SUPFAM" id="SSF53098">
    <property type="entry name" value="Ribonuclease H-like"/>
    <property type="match status" value="1"/>
</dbReference>
<dbReference type="AlphaFoldDB" id="A0ABD1GNT8"/>
<name>A0ABD1GNT8_SALDI</name>
<dbReference type="PANTHER" id="PTHR37984">
    <property type="entry name" value="PROTEIN CBG26694"/>
    <property type="match status" value="1"/>
</dbReference>
<dbReference type="InterPro" id="IPR041588">
    <property type="entry name" value="Integrase_H2C2"/>
</dbReference>
<evidence type="ECO:0000259" key="1">
    <source>
        <dbReference type="PROSITE" id="PS50994"/>
    </source>
</evidence>
<dbReference type="InterPro" id="IPR050951">
    <property type="entry name" value="Retrovirus_Pol_polyprotein"/>
</dbReference>
<dbReference type="InterPro" id="IPR012337">
    <property type="entry name" value="RNaseH-like_sf"/>
</dbReference>
<dbReference type="Gene3D" id="3.30.420.10">
    <property type="entry name" value="Ribonuclease H-like superfamily/Ribonuclease H"/>
    <property type="match status" value="1"/>
</dbReference>
<protein>
    <recommendedName>
        <fullName evidence="1">Integrase catalytic domain-containing protein</fullName>
    </recommendedName>
</protein>
<evidence type="ECO:0000313" key="2">
    <source>
        <dbReference type="EMBL" id="KAL1545794.1"/>
    </source>
</evidence>
<dbReference type="EMBL" id="JBEAFC010000008">
    <property type="protein sequence ID" value="KAL1545794.1"/>
    <property type="molecule type" value="Genomic_DNA"/>
</dbReference>
<comment type="caution">
    <text evidence="2">The sequence shown here is derived from an EMBL/GenBank/DDBJ whole genome shotgun (WGS) entry which is preliminary data.</text>
</comment>
<accession>A0ABD1GNT8</accession>
<feature type="domain" description="Integrase catalytic" evidence="1">
    <location>
        <begin position="178"/>
        <end position="270"/>
    </location>
</feature>